<evidence type="ECO:0000256" key="4">
    <source>
        <dbReference type="ARBA" id="ARBA00023237"/>
    </source>
</evidence>
<dbReference type="Proteomes" id="UP000463961">
    <property type="component" value="Chromosome"/>
</dbReference>
<evidence type="ECO:0000313" key="9">
    <source>
        <dbReference type="Proteomes" id="UP000463961"/>
    </source>
</evidence>
<sequence length="274" mass="31485">MLPSSRSPIYGTLRRLILLALTPLVLSSCALFQEDSDPTKGWSANKLYTTAKESLDEGNYEQAVKYYEKLEARYPYGTYAQQAQIETAYAHYKANEPAPAIAACDRFIKLHPNHPNLDYVYYLKGMIGFNEDLGYGGYVMQQDPTERDPKSMRESFVAFKYLYDNFPNSKYRDDAAKRMLWLVNALASHDLHVANYYVRRGAWLAAANRAQNVVRFYPDAPAVEEALAVMAYSYGQLGLTDLQSDSDRILRQNYPNSRFLTQGIQRTKPWYHLY</sequence>
<dbReference type="OrthoDB" id="9779191at2"/>
<proteinExistence type="inferred from homology"/>
<evidence type="ECO:0000259" key="7">
    <source>
        <dbReference type="Pfam" id="PF13525"/>
    </source>
</evidence>
<dbReference type="InterPro" id="IPR039565">
    <property type="entry name" value="BamD-like"/>
</dbReference>
<keyword evidence="1 6" id="KW-0732">Signal</keyword>
<evidence type="ECO:0000256" key="5">
    <source>
        <dbReference type="ARBA" id="ARBA00023288"/>
    </source>
</evidence>
<dbReference type="InterPro" id="IPR017689">
    <property type="entry name" value="BamD"/>
</dbReference>
<dbReference type="GO" id="GO:0051205">
    <property type="term" value="P:protein insertion into membrane"/>
    <property type="evidence" value="ECO:0007669"/>
    <property type="project" value="UniProtKB-UniRule"/>
</dbReference>
<dbReference type="PANTHER" id="PTHR37423:SF1">
    <property type="entry name" value="OUTER MEMBRANE PROTEIN ASSEMBLY FACTOR BAMD"/>
    <property type="match status" value="1"/>
</dbReference>
<evidence type="ECO:0000256" key="2">
    <source>
        <dbReference type="ARBA" id="ARBA00023136"/>
    </source>
</evidence>
<organism evidence="8 9">
    <name type="scientific">Fluviibacter phosphoraccumulans</name>
    <dbReference type="NCBI Taxonomy" id="1751046"/>
    <lineage>
        <taxon>Bacteria</taxon>
        <taxon>Pseudomonadati</taxon>
        <taxon>Pseudomonadota</taxon>
        <taxon>Betaproteobacteria</taxon>
        <taxon>Rhodocyclales</taxon>
        <taxon>Fluviibacteraceae</taxon>
        <taxon>Fluviibacter</taxon>
    </lineage>
</organism>
<keyword evidence="5 6" id="KW-0449">Lipoprotein</keyword>
<dbReference type="GO" id="GO:1990063">
    <property type="term" value="C:Bam protein complex"/>
    <property type="evidence" value="ECO:0007669"/>
    <property type="project" value="TreeGrafter"/>
</dbReference>
<evidence type="ECO:0000313" key="8">
    <source>
        <dbReference type="EMBL" id="BBU69557.1"/>
    </source>
</evidence>
<dbReference type="RefSeq" id="WP_162049740.1">
    <property type="nucleotide sequence ID" value="NZ_AP019011.1"/>
</dbReference>
<dbReference type="PROSITE" id="PS51257">
    <property type="entry name" value="PROKAR_LIPOPROTEIN"/>
    <property type="match status" value="1"/>
</dbReference>
<comment type="function">
    <text evidence="6">Part of the outer membrane protein assembly complex, which is involved in assembly and insertion of beta-barrel proteins into the outer membrane.</text>
</comment>
<accession>A0A679HT64</accession>
<keyword evidence="2 6" id="KW-0472">Membrane</keyword>
<dbReference type="Pfam" id="PF13525">
    <property type="entry name" value="YfiO"/>
    <property type="match status" value="1"/>
</dbReference>
<protein>
    <recommendedName>
        <fullName evidence="6">Outer membrane protein assembly factor BamD</fullName>
    </recommendedName>
</protein>
<dbReference type="HAMAP" id="MF_00922">
    <property type="entry name" value="OM_assembly_BamD"/>
    <property type="match status" value="1"/>
</dbReference>
<comment type="subcellular location">
    <subcellularLocation>
        <location evidence="6">Cell outer membrane</location>
        <topology evidence="6">Lipid-anchor</topology>
    </subcellularLocation>
</comment>
<evidence type="ECO:0000256" key="6">
    <source>
        <dbReference type="HAMAP-Rule" id="MF_00922"/>
    </source>
</evidence>
<dbReference type="Gene3D" id="1.25.40.10">
    <property type="entry name" value="Tetratricopeptide repeat domain"/>
    <property type="match status" value="1"/>
</dbReference>
<dbReference type="EMBL" id="AP022345">
    <property type="protein sequence ID" value="BBU69557.1"/>
    <property type="molecule type" value="Genomic_DNA"/>
</dbReference>
<dbReference type="PANTHER" id="PTHR37423">
    <property type="entry name" value="SOLUBLE LYTIC MUREIN TRANSGLYCOSYLASE-RELATED"/>
    <property type="match status" value="1"/>
</dbReference>
<keyword evidence="9" id="KW-1185">Reference proteome</keyword>
<comment type="subunit">
    <text evidence="6">Part of the Bam complex.</text>
</comment>
<name>A0A679HT64_9RHOO</name>
<feature type="domain" description="Outer membrane lipoprotein BamD-like" evidence="7">
    <location>
        <begin position="44"/>
        <end position="246"/>
    </location>
</feature>
<dbReference type="AlphaFoldDB" id="A0A679HT64"/>
<dbReference type="SUPFAM" id="SSF48452">
    <property type="entry name" value="TPR-like"/>
    <property type="match status" value="1"/>
</dbReference>
<reference evidence="9" key="1">
    <citation type="submission" date="2020-01" db="EMBL/GenBank/DDBJ databases">
        <title>Phosphoaccumulans saitamaens gen. nov., sp. nov., a polyphosphate accumulating bacterium isolated from surface river water.</title>
        <authorList>
            <person name="Watanabe K."/>
            <person name="Suda W."/>
        </authorList>
    </citation>
    <scope>NUCLEOTIDE SEQUENCE [LARGE SCALE GENOMIC DNA]</scope>
    <source>
        <strain evidence="9">ICHIAU1</strain>
    </source>
</reference>
<keyword evidence="3 6" id="KW-0564">Palmitate</keyword>
<dbReference type="InterPro" id="IPR011990">
    <property type="entry name" value="TPR-like_helical_dom_sf"/>
</dbReference>
<dbReference type="CDD" id="cd15830">
    <property type="entry name" value="BamD"/>
    <property type="match status" value="1"/>
</dbReference>
<keyword evidence="4 6" id="KW-0998">Cell outer membrane</keyword>
<comment type="similarity">
    <text evidence="6">Belongs to the BamD family.</text>
</comment>
<evidence type="ECO:0000256" key="3">
    <source>
        <dbReference type="ARBA" id="ARBA00023139"/>
    </source>
</evidence>
<dbReference type="GO" id="GO:0043165">
    <property type="term" value="P:Gram-negative-bacterium-type cell outer membrane assembly"/>
    <property type="evidence" value="ECO:0007669"/>
    <property type="project" value="UniProtKB-UniRule"/>
</dbReference>
<dbReference type="NCBIfam" id="TIGR03302">
    <property type="entry name" value="OM_YfiO"/>
    <property type="match status" value="1"/>
</dbReference>
<evidence type="ECO:0000256" key="1">
    <source>
        <dbReference type="ARBA" id="ARBA00022729"/>
    </source>
</evidence>
<gene>
    <name evidence="8" type="primary">comL</name>
    <name evidence="6" type="synonym">bamD</name>
    <name evidence="8" type="ORF">ICHIAU1_18400</name>
</gene>